<dbReference type="PANTHER" id="PTHR13326">
    <property type="entry name" value="TRNA PSEUDOURIDINE SYNTHASE D"/>
    <property type="match status" value="1"/>
</dbReference>
<dbReference type="CDD" id="cd02576">
    <property type="entry name" value="PseudoU_synth_ScPUS7"/>
    <property type="match status" value="1"/>
</dbReference>
<organism evidence="6 7">
    <name type="scientific">Xylaria flabelliformis</name>
    <dbReference type="NCBI Taxonomy" id="2512241"/>
    <lineage>
        <taxon>Eukaryota</taxon>
        <taxon>Fungi</taxon>
        <taxon>Dikarya</taxon>
        <taxon>Ascomycota</taxon>
        <taxon>Pezizomycotina</taxon>
        <taxon>Sordariomycetes</taxon>
        <taxon>Xylariomycetidae</taxon>
        <taxon>Xylariales</taxon>
        <taxon>Xylariaceae</taxon>
        <taxon>Xylaria</taxon>
    </lineage>
</organism>
<evidence type="ECO:0000313" key="6">
    <source>
        <dbReference type="EMBL" id="TRX91732.1"/>
    </source>
</evidence>
<dbReference type="Proteomes" id="UP000319160">
    <property type="component" value="Unassembled WGS sequence"/>
</dbReference>
<keyword evidence="2" id="KW-0819">tRNA processing</keyword>
<feature type="region of interest" description="Disordered" evidence="4">
    <location>
        <begin position="200"/>
        <end position="230"/>
    </location>
</feature>
<dbReference type="NCBIfam" id="TIGR00094">
    <property type="entry name" value="tRNA_TruD_broad"/>
    <property type="match status" value="1"/>
</dbReference>
<dbReference type="InterPro" id="IPR020103">
    <property type="entry name" value="PsdUridine_synth_cat_dom_sf"/>
</dbReference>
<dbReference type="STRING" id="2512241.A0A553HUW3"/>
<feature type="compositionally biased region" description="Polar residues" evidence="4">
    <location>
        <begin position="835"/>
        <end position="851"/>
    </location>
</feature>
<evidence type="ECO:0000256" key="2">
    <source>
        <dbReference type="ARBA" id="ARBA00022694"/>
    </source>
</evidence>
<dbReference type="SUPFAM" id="SSF55120">
    <property type="entry name" value="Pseudouridine synthase"/>
    <property type="match status" value="1"/>
</dbReference>
<accession>A0A553HUW3</accession>
<feature type="compositionally biased region" description="Polar residues" evidence="4">
    <location>
        <begin position="217"/>
        <end position="226"/>
    </location>
</feature>
<gene>
    <name evidence="6" type="ORF">FHL15_007285</name>
</gene>
<dbReference type="EMBL" id="VFLP01000042">
    <property type="protein sequence ID" value="TRX91732.1"/>
    <property type="molecule type" value="Genomic_DNA"/>
</dbReference>
<dbReference type="PANTHER" id="PTHR13326:SF21">
    <property type="entry name" value="PSEUDOURIDYLATE SYNTHASE PUS7L"/>
    <property type="match status" value="1"/>
</dbReference>
<dbReference type="GO" id="GO:0009982">
    <property type="term" value="F:pseudouridine synthase activity"/>
    <property type="evidence" value="ECO:0007669"/>
    <property type="project" value="InterPro"/>
</dbReference>
<dbReference type="InterPro" id="IPR042214">
    <property type="entry name" value="TruD_catalytic"/>
</dbReference>
<reference evidence="7" key="1">
    <citation type="submission" date="2019-06" db="EMBL/GenBank/DDBJ databases">
        <title>Draft genome sequence of the griseofulvin-producing fungus Xylaria cubensis strain G536.</title>
        <authorList>
            <person name="Mead M.E."/>
            <person name="Raja H.A."/>
            <person name="Steenwyk J.L."/>
            <person name="Knowles S.L."/>
            <person name="Oberlies N.H."/>
            <person name="Rokas A."/>
        </authorList>
    </citation>
    <scope>NUCLEOTIDE SEQUENCE [LARGE SCALE GENOMIC DNA]</scope>
    <source>
        <strain evidence="7">G536</strain>
    </source>
</reference>
<dbReference type="PROSITE" id="PS01268">
    <property type="entry name" value="UPF0024"/>
    <property type="match status" value="1"/>
</dbReference>
<evidence type="ECO:0000259" key="5">
    <source>
        <dbReference type="PROSITE" id="PS50984"/>
    </source>
</evidence>
<evidence type="ECO:0000256" key="1">
    <source>
        <dbReference type="ARBA" id="ARBA00007953"/>
    </source>
</evidence>
<keyword evidence="7" id="KW-1185">Reference proteome</keyword>
<dbReference type="InterPro" id="IPR001656">
    <property type="entry name" value="PsdUridine_synth_TruD"/>
</dbReference>
<feature type="region of interest" description="Disordered" evidence="4">
    <location>
        <begin position="67"/>
        <end position="105"/>
    </location>
</feature>
<feature type="domain" description="TRUD" evidence="5">
    <location>
        <begin position="359"/>
        <end position="621"/>
    </location>
</feature>
<name>A0A553HUW3_9PEZI</name>
<feature type="region of interest" description="Disordered" evidence="4">
    <location>
        <begin position="825"/>
        <end position="851"/>
    </location>
</feature>
<comment type="caution">
    <text evidence="6">The sequence shown here is derived from an EMBL/GenBank/DDBJ whole genome shotgun (WGS) entry which is preliminary data.</text>
</comment>
<dbReference type="GO" id="GO:0005634">
    <property type="term" value="C:nucleus"/>
    <property type="evidence" value="ECO:0007669"/>
    <property type="project" value="TreeGrafter"/>
</dbReference>
<dbReference type="InterPro" id="IPR011760">
    <property type="entry name" value="PsdUridine_synth_TruD_insert"/>
</dbReference>
<feature type="compositionally biased region" description="Polar residues" evidence="4">
    <location>
        <begin position="67"/>
        <end position="80"/>
    </location>
</feature>
<dbReference type="GO" id="GO:0003723">
    <property type="term" value="F:RNA binding"/>
    <property type="evidence" value="ECO:0007669"/>
    <property type="project" value="InterPro"/>
</dbReference>
<evidence type="ECO:0000256" key="3">
    <source>
        <dbReference type="ARBA" id="ARBA00023235"/>
    </source>
</evidence>
<dbReference type="Gene3D" id="3.30.2350.20">
    <property type="entry name" value="TruD, catalytic domain"/>
    <property type="match status" value="2"/>
</dbReference>
<dbReference type="PROSITE" id="PS50984">
    <property type="entry name" value="TRUD"/>
    <property type="match status" value="1"/>
</dbReference>
<dbReference type="Pfam" id="PF01142">
    <property type="entry name" value="TruD"/>
    <property type="match status" value="1"/>
</dbReference>
<feature type="compositionally biased region" description="Polar residues" evidence="4">
    <location>
        <begin position="93"/>
        <end position="104"/>
    </location>
</feature>
<dbReference type="OrthoDB" id="447290at2759"/>
<dbReference type="InterPro" id="IPR020119">
    <property type="entry name" value="PsdUridine_synth_TruD_CS"/>
</dbReference>
<evidence type="ECO:0000313" key="7">
    <source>
        <dbReference type="Proteomes" id="UP000319160"/>
    </source>
</evidence>
<comment type="similarity">
    <text evidence="1">Belongs to the pseudouridine synthase TruD family.</text>
</comment>
<keyword evidence="3" id="KW-0413">Isomerase</keyword>
<dbReference type="GO" id="GO:0008033">
    <property type="term" value="P:tRNA processing"/>
    <property type="evidence" value="ECO:0007669"/>
    <property type="project" value="UniProtKB-KW"/>
</dbReference>
<evidence type="ECO:0000256" key="4">
    <source>
        <dbReference type="SAM" id="MobiDB-lite"/>
    </source>
</evidence>
<dbReference type="AlphaFoldDB" id="A0A553HUW3"/>
<protein>
    <recommendedName>
        <fullName evidence="5">TRUD domain-containing protein</fullName>
    </recommendedName>
</protein>
<sequence>MAQGSNALMRSSLEQHLGIIHFVSTKEHGWSGQSRTRFTDFQVNEITQDDEVVHLKDFYSNTRELARAASQNATSPSSVQKRSEPDRPVSTVDGENTATENQEVTIEGKPKAHIEEPPNGSITESDKNTLVDLVGLTTAEELVELYIKTQEKSKVAHRSQGDVIIPTIGDKTQRSREIRRIFSGKIETITSSDDSIKATAVRGSNRQRGSRSAHAGTRNNRQNPTPGVSGPYLHFSLYKENKDTMDALNHMAKTLRIHPKAFGAAGTKDRRAVTVQRVSIKGRSPASLILVNERINSIKIGDFKYAQNPIRLNDHNGNEFVIVLKNCVFSGTESLNFEETLNVAKSTIDSALTQVAQRGFINYYGTQRFGTHQIGTQEVGMKILKEDFAGAIEALLSYDPLVLQGSEDQDLVKGVHREDINRARACSTFLKNKDSKLALEYLPPRCHVEKTIIQHLGKNPADFVGALMSINRSMRTMYGHAYQSLVWNFVASKRWERFGAQVINGDLVLVKSKLAGTAHINDGEKDTEESLVWGEDITATQNSGLVPHAVTEDDLQDGKYSIYDVVLPSPGWDVVYPSNEIGDFYVEFMNKPENGGLDPHNMRRRQRDFSLPGSYRKLMGKLKRVPTASVQAYSNDLEQLVPTDLDIIRSRKAKEAAERDSLQQNVATSWNTFTQNVGQNELEESKRRVAQREIEEPTPPVRMNDTWVQTLMDGSNKRIKIAKHADTNTNEDSSIKVGSIDPVPMQVEGMTQDNESAEIDANTAVFNQRDGINGAQHQQPAQQTLGSSIIATVKAQVRAIKNSFLNAVHPAMAFLRMITNRTCAKPTHQEPQPHGASTQPASTNGNATTAVDANDSIAPTATSNSSHIGTYLDSDEASLKPQLSDSGQDLQLDATTPVAPTPTAAIDKVQSTEARTIVPANSTNVEKIAVILRFALDTSQYATIVVRELQGALGANSYPT</sequence>
<dbReference type="GO" id="GO:0001522">
    <property type="term" value="P:pseudouridine synthesis"/>
    <property type="evidence" value="ECO:0007669"/>
    <property type="project" value="InterPro"/>
</dbReference>
<feature type="region of interest" description="Disordered" evidence="4">
    <location>
        <begin position="878"/>
        <end position="899"/>
    </location>
</feature>
<proteinExistence type="inferred from homology"/>